<dbReference type="InterPro" id="IPR000571">
    <property type="entry name" value="Znf_CCCH"/>
</dbReference>
<keyword evidence="16" id="KW-0472">Membrane</keyword>
<dbReference type="InterPro" id="IPR042228">
    <property type="entry name" value="Dynein_linker_3"/>
</dbReference>
<dbReference type="Pfam" id="PF18198">
    <property type="entry name" value="AAA_lid_11"/>
    <property type="match status" value="1"/>
</dbReference>
<gene>
    <name evidence="27" type="ORF">TTAC_LOCUS221</name>
</gene>
<dbReference type="Gene3D" id="1.10.8.720">
    <property type="entry name" value="Region D6 of dynein motor"/>
    <property type="match status" value="1"/>
</dbReference>
<feature type="domain" description="RRM" evidence="25">
    <location>
        <begin position="4439"/>
        <end position="4525"/>
    </location>
</feature>
<dbReference type="Pfam" id="PF08393">
    <property type="entry name" value="DHC_N2"/>
    <property type="match status" value="1"/>
</dbReference>
<keyword evidence="22" id="KW-0479">Metal-binding</keyword>
<keyword evidence="17" id="KW-0505">Motor protein</keyword>
<evidence type="ECO:0000256" key="24">
    <source>
        <dbReference type="SAM" id="MobiDB-lite"/>
    </source>
</evidence>
<dbReference type="InterPro" id="IPR041228">
    <property type="entry name" value="Dynein_C"/>
</dbReference>
<evidence type="ECO:0000256" key="3">
    <source>
        <dbReference type="ARBA" id="ARBA00004245"/>
    </source>
</evidence>
<reference evidence="29" key="1">
    <citation type="submission" date="2016-04" db="UniProtKB">
        <authorList>
            <consortium name="WormBaseParasite"/>
        </authorList>
    </citation>
    <scope>IDENTIFICATION</scope>
</reference>
<dbReference type="GO" id="GO:0005929">
    <property type="term" value="C:cilium"/>
    <property type="evidence" value="ECO:0007669"/>
    <property type="project" value="UniProtKB-SubCell"/>
</dbReference>
<dbReference type="InterPro" id="IPR041658">
    <property type="entry name" value="AAA_lid_11"/>
</dbReference>
<evidence type="ECO:0000313" key="27">
    <source>
        <dbReference type="EMBL" id="VDM16092.1"/>
    </source>
</evidence>
<dbReference type="WBParaSite" id="TTAC_0000022001-mRNA-1">
    <property type="protein sequence ID" value="TTAC_0000022001-mRNA-1"/>
    <property type="gene ID" value="TTAC_0000022001"/>
</dbReference>
<dbReference type="InterPro" id="IPR003593">
    <property type="entry name" value="AAA+_ATPase"/>
</dbReference>
<dbReference type="SMART" id="SM00382">
    <property type="entry name" value="AAA"/>
    <property type="match status" value="3"/>
</dbReference>
<evidence type="ECO:0000256" key="4">
    <source>
        <dbReference type="ARBA" id="ARBA00008887"/>
    </source>
</evidence>
<dbReference type="Pfam" id="PF21264">
    <property type="entry name" value="DYNC2H1_AAA_dom"/>
    <property type="match status" value="1"/>
</dbReference>
<feature type="region of interest" description="Disordered" evidence="24">
    <location>
        <begin position="4823"/>
        <end position="4848"/>
    </location>
</feature>
<dbReference type="Pfam" id="PF08385">
    <property type="entry name" value="DHC_N1"/>
    <property type="match status" value="1"/>
</dbReference>
<dbReference type="InterPro" id="IPR035706">
    <property type="entry name" value="AAA_9"/>
</dbReference>
<feature type="coiled-coil region" evidence="23">
    <location>
        <begin position="3206"/>
        <end position="3233"/>
    </location>
</feature>
<keyword evidence="11" id="KW-0067">ATP-binding</keyword>
<feature type="domain" description="C3H1-type" evidence="26">
    <location>
        <begin position="4522"/>
        <end position="4549"/>
    </location>
</feature>
<dbReference type="Gene3D" id="1.20.58.1120">
    <property type="match status" value="1"/>
</dbReference>
<dbReference type="SUPFAM" id="SSF54928">
    <property type="entry name" value="RNA-binding domain, RBD"/>
    <property type="match status" value="1"/>
</dbReference>
<dbReference type="GO" id="GO:0005886">
    <property type="term" value="C:plasma membrane"/>
    <property type="evidence" value="ECO:0007669"/>
    <property type="project" value="UniProtKB-SubCell"/>
</dbReference>
<dbReference type="Gene3D" id="3.40.50.300">
    <property type="entry name" value="P-loop containing nucleotide triphosphate hydrolases"/>
    <property type="match status" value="6"/>
</dbReference>
<evidence type="ECO:0000256" key="20">
    <source>
        <dbReference type="ARBA" id="ARBA00023902"/>
    </source>
</evidence>
<dbReference type="GO" id="GO:0005524">
    <property type="term" value="F:ATP binding"/>
    <property type="evidence" value="ECO:0007669"/>
    <property type="project" value="UniProtKB-KW"/>
</dbReference>
<dbReference type="PANTHER" id="PTHR45703">
    <property type="entry name" value="DYNEIN HEAVY CHAIN"/>
    <property type="match status" value="1"/>
</dbReference>
<dbReference type="GO" id="GO:0007018">
    <property type="term" value="P:microtubule-based movement"/>
    <property type="evidence" value="ECO:0007669"/>
    <property type="project" value="InterPro"/>
</dbReference>
<keyword evidence="5" id="KW-0217">Developmental protein</keyword>
<reference evidence="27 28" key="2">
    <citation type="submission" date="2018-11" db="EMBL/GenBank/DDBJ databases">
        <authorList>
            <consortium name="Pathogen Informatics"/>
        </authorList>
    </citation>
    <scope>NUCLEOTIDE SEQUENCE [LARGE SCALE GENOMIC DNA]</scope>
</reference>
<dbReference type="Gene3D" id="1.20.920.30">
    <property type="match status" value="1"/>
</dbReference>
<dbReference type="SUPFAM" id="SSF52540">
    <property type="entry name" value="P-loop containing nucleoside triphosphate hydrolases"/>
    <property type="match status" value="4"/>
</dbReference>
<comment type="similarity">
    <text evidence="4">Belongs to the dynein heavy chain family.</text>
</comment>
<keyword evidence="15" id="KW-0969">Cilium</keyword>
<keyword evidence="14 23" id="KW-0175">Coiled coil</keyword>
<evidence type="ECO:0000256" key="9">
    <source>
        <dbReference type="ARBA" id="ARBA00022741"/>
    </source>
</evidence>
<dbReference type="InterPro" id="IPR042222">
    <property type="entry name" value="Dynein_2_N"/>
</dbReference>
<dbReference type="Gene3D" id="1.10.8.1220">
    <property type="match status" value="1"/>
</dbReference>
<dbReference type="Gene3D" id="3.10.490.20">
    <property type="match status" value="1"/>
</dbReference>
<keyword evidence="22" id="KW-0862">Zinc</keyword>
<evidence type="ECO:0000256" key="6">
    <source>
        <dbReference type="ARBA" id="ARBA00022475"/>
    </source>
</evidence>
<dbReference type="Gene3D" id="1.20.140.100">
    <property type="entry name" value="Dynein heavy chain, N-terminal domain 2"/>
    <property type="match status" value="1"/>
</dbReference>
<dbReference type="InterPro" id="IPR043160">
    <property type="entry name" value="Dynein_C_barrel"/>
</dbReference>
<keyword evidence="18" id="KW-0206">Cytoskeleton</keyword>
<dbReference type="InterPro" id="IPR034261">
    <property type="entry name" value="CNOT4_RRM"/>
</dbReference>
<dbReference type="InterPro" id="IPR035979">
    <property type="entry name" value="RBD_domain_sf"/>
</dbReference>
<dbReference type="FunFam" id="3.40.50.300:FF:000598">
    <property type="entry name" value="Dynein cytoplasmic 2 heavy chain 1"/>
    <property type="match status" value="1"/>
</dbReference>
<evidence type="ECO:0000256" key="10">
    <source>
        <dbReference type="ARBA" id="ARBA00022794"/>
    </source>
</evidence>
<evidence type="ECO:0000256" key="5">
    <source>
        <dbReference type="ARBA" id="ARBA00022473"/>
    </source>
</evidence>
<dbReference type="OrthoDB" id="10252139at2759"/>
<evidence type="ECO:0000256" key="11">
    <source>
        <dbReference type="ARBA" id="ARBA00022840"/>
    </source>
</evidence>
<dbReference type="GO" id="GO:0045505">
    <property type="term" value="F:dynein intermediate chain binding"/>
    <property type="evidence" value="ECO:0007669"/>
    <property type="project" value="InterPro"/>
</dbReference>
<dbReference type="InterPro" id="IPR013594">
    <property type="entry name" value="Dynein_heavy_tail"/>
</dbReference>
<dbReference type="GO" id="GO:0003723">
    <property type="term" value="F:RNA binding"/>
    <property type="evidence" value="ECO:0007669"/>
    <property type="project" value="UniProtKB-UniRule"/>
</dbReference>
<feature type="region of interest" description="Disordered" evidence="24">
    <location>
        <begin position="4394"/>
        <end position="4415"/>
    </location>
</feature>
<dbReference type="SMART" id="SM00361">
    <property type="entry name" value="RRM_1"/>
    <property type="match status" value="1"/>
</dbReference>
<evidence type="ECO:0000256" key="15">
    <source>
        <dbReference type="ARBA" id="ARBA00023069"/>
    </source>
</evidence>
<evidence type="ECO:0000256" key="18">
    <source>
        <dbReference type="ARBA" id="ARBA00023212"/>
    </source>
</evidence>
<dbReference type="Gene3D" id="1.20.920.20">
    <property type="match status" value="1"/>
</dbReference>
<dbReference type="InterPro" id="IPR000504">
    <property type="entry name" value="RRM_dom"/>
</dbReference>
<protein>
    <recommendedName>
        <fullName evidence="20">Cytoplasmic dynein 2 heavy chain 1</fullName>
    </recommendedName>
</protein>
<keyword evidence="8" id="KW-0493">Microtubule</keyword>
<dbReference type="GO" id="GO:0051959">
    <property type="term" value="F:dynein light intermediate chain binding"/>
    <property type="evidence" value="ECO:0007669"/>
    <property type="project" value="InterPro"/>
</dbReference>
<dbReference type="GO" id="GO:0030286">
    <property type="term" value="C:dynein complex"/>
    <property type="evidence" value="ECO:0007669"/>
    <property type="project" value="UniProtKB-KW"/>
</dbReference>
<dbReference type="InterPro" id="IPR026983">
    <property type="entry name" value="DHC"/>
</dbReference>
<evidence type="ECO:0000256" key="21">
    <source>
        <dbReference type="PROSITE-ProRule" id="PRU00176"/>
    </source>
</evidence>
<dbReference type="FunFam" id="1.20.920.20:FF:000002">
    <property type="entry name" value="Cytoplasmic dynein 1 heavy chain"/>
    <property type="match status" value="1"/>
</dbReference>
<dbReference type="SUPFAM" id="SSF57997">
    <property type="entry name" value="Tropomyosin"/>
    <property type="match status" value="1"/>
</dbReference>
<dbReference type="InterPro" id="IPR012677">
    <property type="entry name" value="Nucleotide-bd_a/b_plait_sf"/>
</dbReference>
<evidence type="ECO:0000256" key="17">
    <source>
        <dbReference type="ARBA" id="ARBA00023175"/>
    </source>
</evidence>
<keyword evidence="12 21" id="KW-0694">RNA-binding</keyword>
<comment type="subcellular location">
    <subcellularLocation>
        <location evidence="2">Cell membrane</location>
        <topology evidence="2">Peripheral membrane protein</topology>
    </subcellularLocation>
    <subcellularLocation>
        <location evidence="1">Cell projection</location>
        <location evidence="1">Cilium</location>
    </subcellularLocation>
    <subcellularLocation>
        <location evidence="3">Cytoplasm</location>
        <location evidence="3">Cytoskeleton</location>
    </subcellularLocation>
</comment>
<dbReference type="Proteomes" id="UP000274429">
    <property type="component" value="Unassembled WGS sequence"/>
</dbReference>
<dbReference type="InterPro" id="IPR004273">
    <property type="entry name" value="Dynein_heavy_D6_P-loop"/>
</dbReference>
<evidence type="ECO:0000313" key="28">
    <source>
        <dbReference type="Proteomes" id="UP000274429"/>
    </source>
</evidence>
<dbReference type="PROSITE" id="PS50103">
    <property type="entry name" value="ZF_C3H1"/>
    <property type="match status" value="1"/>
</dbReference>
<keyword evidence="9" id="KW-0547">Nucleotide-binding</keyword>
<dbReference type="Pfam" id="PF12777">
    <property type="entry name" value="MT"/>
    <property type="match status" value="1"/>
</dbReference>
<dbReference type="Pfam" id="PF12781">
    <property type="entry name" value="AAA_9"/>
    <property type="match status" value="1"/>
</dbReference>
<accession>A0A158RDA4</accession>
<dbReference type="Gene3D" id="6.10.140.1060">
    <property type="match status" value="1"/>
</dbReference>
<dbReference type="InterPro" id="IPR035699">
    <property type="entry name" value="AAA_6"/>
</dbReference>
<dbReference type="InterPro" id="IPR003954">
    <property type="entry name" value="RRM_euk-type"/>
</dbReference>
<keyword evidence="13" id="KW-0243">Dynein</keyword>
<dbReference type="FunFam" id="3.20.180.20:FF:000002">
    <property type="entry name" value="Cytoplasmic dynein heavy chain 1"/>
    <property type="match status" value="1"/>
</dbReference>
<evidence type="ECO:0000256" key="23">
    <source>
        <dbReference type="SAM" id="Coils"/>
    </source>
</evidence>
<dbReference type="InterPro" id="IPR054354">
    <property type="entry name" value="DYNC2H1-like_lid"/>
</dbReference>
<keyword evidence="22" id="KW-0863">Zinc-finger</keyword>
<keyword evidence="6" id="KW-1003">Cell membrane</keyword>
<evidence type="ECO:0000256" key="22">
    <source>
        <dbReference type="PROSITE-ProRule" id="PRU00723"/>
    </source>
</evidence>
<dbReference type="Pfam" id="PF12774">
    <property type="entry name" value="AAA_6"/>
    <property type="match status" value="1"/>
</dbReference>
<keyword evidence="28" id="KW-1185">Reference proteome</keyword>
<dbReference type="GO" id="GO:0030030">
    <property type="term" value="P:cell projection organization"/>
    <property type="evidence" value="ECO:0007669"/>
    <property type="project" value="UniProtKB-KW"/>
</dbReference>
<dbReference type="CDD" id="cd12438">
    <property type="entry name" value="RRM_CNOT4"/>
    <property type="match status" value="1"/>
</dbReference>
<dbReference type="GO" id="GO:0008270">
    <property type="term" value="F:zinc ion binding"/>
    <property type="evidence" value="ECO:0007669"/>
    <property type="project" value="UniProtKB-KW"/>
</dbReference>
<dbReference type="InterPro" id="IPR049400">
    <property type="entry name" value="DYNC2H1_AAA_dom"/>
</dbReference>
<evidence type="ECO:0000256" key="19">
    <source>
        <dbReference type="ARBA" id="ARBA00023273"/>
    </source>
</evidence>
<dbReference type="Pfam" id="PF12775">
    <property type="entry name" value="AAA_7"/>
    <property type="match status" value="1"/>
</dbReference>
<evidence type="ECO:0000313" key="29">
    <source>
        <dbReference type="WBParaSite" id="TTAC_0000022001-mRNA-1"/>
    </source>
</evidence>
<dbReference type="Gene3D" id="3.20.180.20">
    <property type="entry name" value="Dynein heavy chain, N-terminal domain 2"/>
    <property type="match status" value="1"/>
</dbReference>
<evidence type="ECO:0000259" key="26">
    <source>
        <dbReference type="PROSITE" id="PS50103"/>
    </source>
</evidence>
<evidence type="ECO:0000256" key="12">
    <source>
        <dbReference type="ARBA" id="ARBA00022884"/>
    </source>
</evidence>
<organism evidence="29">
    <name type="scientific">Hydatigena taeniaeformis</name>
    <name type="common">Feline tapeworm</name>
    <name type="synonym">Taenia taeniaeformis</name>
    <dbReference type="NCBI Taxonomy" id="6205"/>
    <lineage>
        <taxon>Eukaryota</taxon>
        <taxon>Metazoa</taxon>
        <taxon>Spiralia</taxon>
        <taxon>Lophotrochozoa</taxon>
        <taxon>Platyhelminthes</taxon>
        <taxon>Cestoda</taxon>
        <taxon>Eucestoda</taxon>
        <taxon>Cyclophyllidea</taxon>
        <taxon>Taeniidae</taxon>
        <taxon>Hydatigera</taxon>
    </lineage>
</organism>
<evidence type="ECO:0000256" key="7">
    <source>
        <dbReference type="ARBA" id="ARBA00022490"/>
    </source>
</evidence>
<dbReference type="InterPro" id="IPR042219">
    <property type="entry name" value="AAA_lid_11_sf"/>
</dbReference>
<proteinExistence type="inferred from homology"/>
<dbReference type="Pfam" id="PF18199">
    <property type="entry name" value="Dynein_C"/>
    <property type="match status" value="1"/>
</dbReference>
<dbReference type="Pfam" id="PF12780">
    <property type="entry name" value="AAA_8"/>
    <property type="match status" value="1"/>
</dbReference>
<evidence type="ECO:0000256" key="2">
    <source>
        <dbReference type="ARBA" id="ARBA00004202"/>
    </source>
</evidence>
<feature type="coiled-coil region" evidence="23">
    <location>
        <begin position="679"/>
        <end position="706"/>
    </location>
</feature>
<dbReference type="GO" id="GO:0005874">
    <property type="term" value="C:microtubule"/>
    <property type="evidence" value="ECO:0007669"/>
    <property type="project" value="UniProtKB-KW"/>
</dbReference>
<feature type="zinc finger region" description="C3H1-type" evidence="22">
    <location>
        <begin position="4522"/>
        <end position="4549"/>
    </location>
</feature>
<keyword evidence="10" id="KW-0970">Cilium biogenesis/degradation</keyword>
<dbReference type="InterPro" id="IPR024317">
    <property type="entry name" value="Dynein_heavy_chain_D4_dom"/>
</dbReference>
<evidence type="ECO:0000256" key="14">
    <source>
        <dbReference type="ARBA" id="ARBA00023054"/>
    </source>
</evidence>
<dbReference type="Gene3D" id="1.20.1270.280">
    <property type="match status" value="1"/>
</dbReference>
<dbReference type="Pfam" id="PF22597">
    <property type="entry name" value="DYN_lid"/>
    <property type="match status" value="1"/>
</dbReference>
<dbReference type="EMBL" id="UYWX01000014">
    <property type="protein sequence ID" value="VDM16092.1"/>
    <property type="molecule type" value="Genomic_DNA"/>
</dbReference>
<dbReference type="FunFam" id="3.40.50.300:FF:000071">
    <property type="entry name" value="Cytoplasmic dynein heavy chain 1"/>
    <property type="match status" value="1"/>
</dbReference>
<dbReference type="InterPro" id="IPR013602">
    <property type="entry name" value="Dynein_heavy_linker"/>
</dbReference>
<keyword evidence="19" id="KW-0966">Cell projection</keyword>
<dbReference type="InterPro" id="IPR043157">
    <property type="entry name" value="Dynein_AAA1S"/>
</dbReference>
<dbReference type="InterPro" id="IPR027417">
    <property type="entry name" value="P-loop_NTPase"/>
</dbReference>
<dbReference type="Pfam" id="PF03028">
    <property type="entry name" value="Dynein_heavy"/>
    <property type="match status" value="1"/>
</dbReference>
<dbReference type="PROSITE" id="PS50102">
    <property type="entry name" value="RRM"/>
    <property type="match status" value="1"/>
</dbReference>
<dbReference type="InterPro" id="IPR024743">
    <property type="entry name" value="Dynein_HC_stalk"/>
</dbReference>
<dbReference type="GO" id="GO:0008569">
    <property type="term" value="F:minus-end-directed microtubule motor activity"/>
    <property type="evidence" value="ECO:0007669"/>
    <property type="project" value="InterPro"/>
</dbReference>
<sequence>MGFLDPRKKFIAKSLELCFNLEDSNTTVVYSNSIVETFLNTSNAKLLFVTLTEEQEILFWLEVPNMDQYKVAYAFLKAIPEELTEENIHSGILTVSVRGSVSQNFYNVIDTLYAPLLMKYEEKAVNQNPLLQTALHDLVTGLSNLAKLLIFDIASEAEFWKAKSRSVQVKLNRDRHVAETIYRHLKPAADATQRLQLHCNPGSGSTESADPFGFLGLLTETLESTVLDSLDDIWRLSEESAFTPYPESRMRSLIEATTCWICRTLVSYLNAPSDGSGVSTVWSRPFKQVLEIRCVYSKLVKVFDLQERERLGLQQSLDEFLCKGLLTSSTKPGLQNSAFYQFICNPLAYSPCNIDHWNALVSLFNEGIRVAEVSAVPHLHFSLSSIVQNSAEIAMVAPQVILEFQRYGVLYGRPVIAKALQADREVLLGFIEVGEKAIREEFSTRLMDSSENKFIDPTHTRHGKNIPDLVDRLVWAGQLEARVSEHLILTDSILHDLTNYGSLKEQKLQLLKDEISQWCKDQFHSWCRLTQLALDATGKDWSAEEFLTFDSSGSLLCLSTTDGRLRVGYPDGLVRLQREVRLLSGLGYSVPQRLRKVAAQAEALCRHAIVLKQVAHFYNSIDSEMLPCQQALMLKSALAFEHLIKFGHQKGKGDVCFSSLGDQLCRITWNQTEQIPAFIALLQTTARNLMEENRQLRKVHQELVSKVVALMEVDLLREPGKWREGLAWMRCRLAETASTGGYPADHMRPWLAHLDRQLYKALSVQYRLGLETLSQRMPAMHIELIYQHSQLSFQPPLEEACLHFSWTFERNHIKAKYYREIRKFIGIPLHFRGILDYQNKDFTTDTSCIFPLIIEKHMPRFRMCYHRAEILFTRLQAVMDLFLTWVALGSVNLEDLVDVQCRDLADYENLLFRMVNPYSRFLFDPGRSIALKRRGRAVEELPNEAKIDCFIVNCVPAKNGIERLLQNLYEALLNCLRRSVQADLVTADAFLTDALERLSIRPQNLEEMAGARGGHSVLTREQLRLADRLACIEKKDKLLRHVSGCGVGSFSTIKSKWTKFQLMMDSFKLMMDEQMNVMQSNLDSRVRAFVAQVERFSARWQHTQPPTDLLASGDRKQCLAAVTIIKSWKEDFAEIEKALNDISMDCAYFKTPLPNLDLAEELRSSLAKAENMWSMYEQFTLELRDLEKEKWIAFRMELFRLIGLSHEIRLEEVSFGTILSAAPWIVANASALKALAQRAQSERVMCEALQELDVWAAGTTFLLTPYTDCRGKHLKLIKDWQDIITQVGDKQTLLASLQGSPSFNSFADRVDAWERRLVDLDASLSSLQMVQRRWVYLEPIFGGGALKVETPRFNRVDADFRSLMADIECDSRVVSLTKGRRENELQGVLTNMQNQLIRCQRALTEYLEEKRNLFPRFYFLGDDDLLEVLGQSSNPVIIQTHLRKLFQAIQDAKFLKIDNGINITDFCSREGESVPMKKPVLVDNEIEKWLRELEAEMHSTLGTMFFDCLEGRGELHDYPGQILALRESVRFSEKVEKAIKTGKLSLLLRELQTTLKSYAEANIRCQWAGMNSDSGDTSQMLSRVSSAKLSTLILDTGHNINVVSHLIREVATSVHDWTWQKQLRFYSARDVEATAPKIRMANAEFTYTFEYQGNNPRLVHTPLTDKCYLTLTQALQSGLGGNPYGPAGTGKTESVKQLGELFGRQVLVFNCDGGIDVESMGRIFVGLVKCGAWGCFDEFNRLEEAVMSAISTQIQVIQNALRSGAPTVELLGKSINPNPTASIFITLNPAGKGYGGRQKLPGNLKQLFRPVSMTKPDNELIAETLLFSYGFSHGHELGKKLVAIFTLSSQTLSVQQHYDWGLRALKSVLRRAGMLLHQTKQKMSQEDSLSAANLPESPSQQLDSLVVETQLIIQSVRSCSLARLTHSDATRFEALLGDVFPNLRHHAGAQEDDFTKKLITAIHEVLAENHLYAIEHQVKKTLEVYSLLNQRTGVVVVGPSGCGKSTVLCVLWLALQKIGVRVKRYIMNPKALSRTHLLGRIDPDTREWTDGVLTRSARDVVREPSGTVSWIICDGDIDPEWVESLNSVLDDNGLLTLPSGERIRFGSNVNFIFETHDLSCASPATVSRMGIVFISDEMLGADAIIKTWLLKQPKEHRQFLSDMLNTAFCPCLSWVETKNEYLIEASYTATILNGLSHLVGATNRARFAVGLIRGLGSNLLEPVKSQLAAKVYEATGETPPDPSHPLNVRVDEETGTRLVAYSDEISLVDMDLASLQGTDEINAENKNFIEAKFVQDFAPTLRPPLVISAHIRCAIDAFRLWLDDPSAKQSFLLVGPEGCGKGLLLEHCLSESKGRAHVIVLQCTAQTRPSNILDKLGQACVTVTGSSVIGASRVLRPKKGDRLVLLLRDLNLPKPDKWGSCEVVAFLQQILTYRGFYDANSLEFIGIEDIQIIATLTPSSLSGGLGRFLLSPRLTSILRIASITNPSSDELVKIYNCLLQHVFNVSVKPAFELATSTFKGRDCSNRLHTLASTMVHMWSQLEQTFKASGFPHCSFSLRDLTHWVIGMMRYNLAPEPISGNMWVAFAYEARRLFRDRMPGEEYRLKFDKLFYRLLNVDSEAGIGFGGWSSVQSKTLSESSLAAKFASGDPIAVESDAEIAEASIKKGQHWFVSSCLFEPHPLKSNMKPCNKVLSLVSYSSMHEIVASSLKQLARESYPKAEELVVFPDFLDLITRIDRVLSKPHGNLLLAGRCGIGRRSALRVVVHLHRFQLFTPRAGSNITKRNFQNDLKSACQSAAVDCVPTVLLLEDHHLVNEIILEAINSILSSGEAPGLISVEDVESMTSSEGANLRDIAAETNYAGTLMSFFAKRIRAYLHVVILLDIEEKENLVSCLQANPSLYKNCEISWLDKWSSVGQSILPNLLAPNLVENPRKTSFSRACLAIHNSVPYPRLASPRRFISMCTTCQDLCARSRNQLEFQITRFRAGLTKLFEARQHVNKLKMDAAKQERLLHERQAEADKALSEISLAMQGAGKQRADMEELQKRSVVEAASLEGRKATIDAEMAKIGPLLKEAQAAVGNIRSEALSEVRALRAPPDVIRDILEGVLLLMGVRDTSWASMRTFLARRGIQDEIRNFDARRITPDLRHSVEVLLKKNADSFSPKSARRASVAAAPLASWVQANVQYARVLEKLAPLEREQASLHHSLEITQAEVQRLTRDLNSVDARVANLQSVFEVHAKAATDLQTELGKAKHTLSIAEDLISGLESEHGRWEKEVDSLNEQLKVLPVMSLMAAGFITYLSSCSEDVRQNTMANWWQQLEELELRLSVEDCAQKTSRFDLLRFLVTEKDRLHWKTQGLPSDSLSLENAVVILRSNLFPFIVAPSGSVVRWLKSQLEDQQIEVTDQRSHNFPTVLELAIRFGKALVVQEIDRIDPILFPILRRDFSLQETIGPRKTVKLGDKEVDYNENFRLFMMTREPWLSTSSVQPGCIASLVTVVNFQTTRSSLVGHLLEITLQHECSELETRRLELLEGEEVKKLELAQLEDQLLEELASSRGNILENTDLLDSLNKTKHSSITVAQTLAEFERLQVELENERDEFRCLAEGGSRVFFALSDLLKINNMYQFSLSSFTNLFRRALESPCETTLSVQKRMMFFLRRLEALVVEHVLRALFKVDRLTFLLHLTYCLRPCEVKDAAGQPKLYEKLRFNDAEIWSHWMHSEDSECGKLPAALSDIPLAPLQTMIVIQTLQPTALYRTMNEFTKKALGLPHLSPSGISLLRLFTVETSPREPVLLVTSPGADPSQELADAAAAASAASGGTIGCNYHEVAMGQGQLEIALSEISAAAQSGGWVCLKNLHLVTHWLPVLEKHINLLISADCEMEEVAARTQRHLHPHFRLWLTTEPHDNFPSTLLQSCLKVAYEAPPGLKNNLKRTYESWHPDFFAKSGSLTRTTALACLAWFHAVLQERRSFIPQSWTKFYEFTSVDVRAAASTLDRLITPAVSAVPTSAIWPTVRGLLGSAIYGGRMDNAFDFSVLKSFLNCIFSDSTLSLRQLGSLKLPNTTNLKDYVTAIDQLSDMDDPHDLGLPANINKTAQLAAAANVLGQLRLLQSHVGSSHESDRSLWAEELNPILGLWRKINADGALLPSRDKRLRDMLVRVEEKSLHDAKESPVLSFLHREMTSALDLIARIHSNLGSLAKFLRGTQVLSQELYVVVCSLLQSKTPAAWLAMWNTGPEDSYSFIRSAVAKTQALQKWLLRSESLPRFFSPEVNCNLADFFNPAIFLNALRQQTARHLQLAIDQLKLVSKWPSLQRELESYSGSDFLAISNLQLEGALFKDGRLTECHATSPAVSALPDIQIAWRPCCPLCLEPMDSDDVSFFPCPCLYQPYDPDAPAVRVPQTSTGESKRKPMKRKKEVLNKPQISKETFKLLPELRVIQTNLVFVVGLPQWISKDKEILKGPQYFGQFGKVYKVEVNANQTFTGPQGQPSISAYITYDRSEDAMRAVLTLDQSMMHGRQLRVSLGTTKYCSQFLRGHKCNKHECMYLHGLGDPKASFTKEQMHAGKHTEYMKALLDEFVANQAATATTGCGTNPEVGICDTSSGNTVQNQESTVVASDSRATSVTVTDALRSSERDPIAIVRSGEPQSANDHVVPSYSSSSCISSYESSKGLFYSQRHVDPNHQGLDCGSCGSSTNMNAFPDIDFDPIRESQVGLAELMASEQPPQPQVSLATQTFPPSLPLMFTPPPGFENSPAAAPEDIASLIAATSQSRNFFDSVYSPFAQIAAAAALAHQNQQQPQHWTAFNGAADLEFLTHLLRQAMQIDGGQHSQSAQPSTSMGSPSGGGTDDFKCYTAPSTSATATTLGVRFVSFIHPFV</sequence>
<evidence type="ECO:0000256" key="1">
    <source>
        <dbReference type="ARBA" id="ARBA00004138"/>
    </source>
</evidence>
<evidence type="ECO:0000256" key="8">
    <source>
        <dbReference type="ARBA" id="ARBA00022701"/>
    </source>
</evidence>
<dbReference type="PANTHER" id="PTHR45703:SF22">
    <property type="entry name" value="DYNEIN CYTOPLASMIC 2 HEAVY CHAIN 1"/>
    <property type="match status" value="1"/>
</dbReference>
<name>A0A158RDA4_HYDTA</name>
<evidence type="ECO:0000256" key="16">
    <source>
        <dbReference type="ARBA" id="ARBA00023136"/>
    </source>
</evidence>
<evidence type="ECO:0000256" key="13">
    <source>
        <dbReference type="ARBA" id="ARBA00023017"/>
    </source>
</evidence>
<dbReference type="STRING" id="6205.A0A158RDA4"/>
<keyword evidence="7" id="KW-0963">Cytoplasm</keyword>
<dbReference type="Gene3D" id="1.10.8.710">
    <property type="match status" value="1"/>
</dbReference>
<dbReference type="Gene3D" id="3.30.70.330">
    <property type="match status" value="1"/>
</dbReference>
<evidence type="ECO:0000259" key="25">
    <source>
        <dbReference type="PROSITE" id="PS50102"/>
    </source>
</evidence>